<dbReference type="Gene3D" id="3.40.50.970">
    <property type="match status" value="1"/>
</dbReference>
<dbReference type="InterPro" id="IPR051157">
    <property type="entry name" value="PDH/Transketolase"/>
</dbReference>
<dbReference type="Pfam" id="PF02780">
    <property type="entry name" value="Transketolase_C"/>
    <property type="match status" value="1"/>
</dbReference>
<dbReference type="SUPFAM" id="SSF52922">
    <property type="entry name" value="TK C-terminal domain-like"/>
    <property type="match status" value="1"/>
</dbReference>
<dbReference type="InterPro" id="IPR009014">
    <property type="entry name" value="Transketo_C/PFOR_II"/>
</dbReference>
<sequence length="195" mass="21251">MTEDITLMRAMPNMSVAVPSDRNSVRGIADAARRLEGPVYIRLGQTPLSQLNDDPDGDFSFGGARLLREGTSVTVCTCGIMGHQALKAADILDQQGIDIEILDFYSLKPFPEQALLASVRRTGCCVAAEEHSCIGGLCSATAECLSTTYPVPVRFVAIDDQFVHSGTPDELREYFGLTWKEIVNAAAQAWALRRR</sequence>
<organism evidence="2">
    <name type="scientific">bioreactor metagenome</name>
    <dbReference type="NCBI Taxonomy" id="1076179"/>
    <lineage>
        <taxon>unclassified sequences</taxon>
        <taxon>metagenomes</taxon>
        <taxon>ecological metagenomes</taxon>
    </lineage>
</organism>
<dbReference type="EC" id="2.2.1.7" evidence="2"/>
<dbReference type="EMBL" id="VSSQ01051907">
    <property type="protein sequence ID" value="MPN06025.1"/>
    <property type="molecule type" value="Genomic_DNA"/>
</dbReference>
<proteinExistence type="predicted"/>
<accession>A0A645EVH9</accession>
<dbReference type="SUPFAM" id="SSF52518">
    <property type="entry name" value="Thiamin diphosphate-binding fold (THDP-binding)"/>
    <property type="match status" value="1"/>
</dbReference>
<name>A0A645EVH9_9ZZZZ</name>
<dbReference type="AlphaFoldDB" id="A0A645EVH9"/>
<dbReference type="InterPro" id="IPR029061">
    <property type="entry name" value="THDP-binding"/>
</dbReference>
<dbReference type="Gene3D" id="3.40.50.920">
    <property type="match status" value="1"/>
</dbReference>
<dbReference type="PANTHER" id="PTHR43825">
    <property type="entry name" value="PYRUVATE DEHYDROGENASE E1 COMPONENT"/>
    <property type="match status" value="1"/>
</dbReference>
<keyword evidence="2" id="KW-0808">Transferase</keyword>
<dbReference type="PANTHER" id="PTHR43825:SF1">
    <property type="entry name" value="TRANSKETOLASE-LIKE PYRIMIDINE-BINDING DOMAIN-CONTAINING PROTEIN"/>
    <property type="match status" value="1"/>
</dbReference>
<reference evidence="2" key="1">
    <citation type="submission" date="2019-08" db="EMBL/GenBank/DDBJ databases">
        <authorList>
            <person name="Kucharzyk K."/>
            <person name="Murdoch R.W."/>
            <person name="Higgins S."/>
            <person name="Loffler F."/>
        </authorList>
    </citation>
    <scope>NUCLEOTIDE SEQUENCE</scope>
</reference>
<dbReference type="GO" id="GO:0008661">
    <property type="term" value="F:1-deoxy-D-xylulose-5-phosphate synthase activity"/>
    <property type="evidence" value="ECO:0007669"/>
    <property type="project" value="UniProtKB-EC"/>
</dbReference>
<evidence type="ECO:0000313" key="2">
    <source>
        <dbReference type="EMBL" id="MPN06025.1"/>
    </source>
</evidence>
<dbReference type="InterPro" id="IPR033248">
    <property type="entry name" value="Transketolase_C"/>
</dbReference>
<gene>
    <name evidence="2" type="primary">dxs_99</name>
    <name evidence="2" type="ORF">SDC9_153279</name>
</gene>
<feature type="domain" description="Transketolase C-terminal" evidence="1">
    <location>
        <begin position="62"/>
        <end position="182"/>
    </location>
</feature>
<evidence type="ECO:0000259" key="1">
    <source>
        <dbReference type="Pfam" id="PF02780"/>
    </source>
</evidence>
<protein>
    <submittedName>
        <fullName evidence="2">1-deoxy-D-xylulose-5-phosphate synthase</fullName>
        <ecNumber evidence="2">2.2.1.7</ecNumber>
    </submittedName>
</protein>
<comment type="caution">
    <text evidence="2">The sequence shown here is derived from an EMBL/GenBank/DDBJ whole genome shotgun (WGS) entry which is preliminary data.</text>
</comment>